<name>C9ZRB2_TRYB9</name>
<protein>
    <submittedName>
        <fullName evidence="2">Uncharacterized protein</fullName>
    </submittedName>
</protein>
<evidence type="ECO:0000256" key="1">
    <source>
        <dbReference type="SAM" id="MobiDB-lite"/>
    </source>
</evidence>
<feature type="compositionally biased region" description="Basic residues" evidence="1">
    <location>
        <begin position="83"/>
        <end position="95"/>
    </location>
</feature>
<organism evidence="2 3">
    <name type="scientific">Trypanosoma brucei gambiense (strain MHOM/CI/86/DAL972)</name>
    <dbReference type="NCBI Taxonomy" id="679716"/>
    <lineage>
        <taxon>Eukaryota</taxon>
        <taxon>Discoba</taxon>
        <taxon>Euglenozoa</taxon>
        <taxon>Kinetoplastea</taxon>
        <taxon>Metakinetoplastina</taxon>
        <taxon>Trypanosomatida</taxon>
        <taxon>Trypanosomatidae</taxon>
        <taxon>Trypanosoma</taxon>
    </lineage>
</organism>
<sequence>MRARTEEGCKKKKRRKQKYAYSHELSCCYCLSSPFPPYLLYSVFFSPCFGSAAALQLPVAKHSSHTLIGVPVAETATPDPSSKRKKKRTQARKITRAFLFHPPPTR</sequence>
<dbReference type="GeneID" id="23862084"/>
<dbReference type="Proteomes" id="UP000002316">
    <property type="component" value="Chromosome 6"/>
</dbReference>
<dbReference type="EMBL" id="FN554969">
    <property type="protein sequence ID" value="CBH11942.1"/>
    <property type="molecule type" value="Genomic_DNA"/>
</dbReference>
<dbReference type="AlphaFoldDB" id="C9ZRB2"/>
<evidence type="ECO:0000313" key="2">
    <source>
        <dbReference type="EMBL" id="CBH11942.1"/>
    </source>
</evidence>
<accession>C9ZRB2</accession>
<evidence type="ECO:0000313" key="3">
    <source>
        <dbReference type="Proteomes" id="UP000002316"/>
    </source>
</evidence>
<gene>
    <name evidence="2" type="ORF">TbgDal_VI4200</name>
</gene>
<proteinExistence type="predicted"/>
<feature type="region of interest" description="Disordered" evidence="1">
    <location>
        <begin position="72"/>
        <end position="106"/>
    </location>
</feature>
<dbReference type="RefSeq" id="XP_011774227.1">
    <property type="nucleotide sequence ID" value="XM_011775925.1"/>
</dbReference>
<reference evidence="3" key="1">
    <citation type="journal article" date="2010" name="PLoS Negl. Trop. Dis.">
        <title>The genome sequence of Trypanosoma brucei gambiense, causative agent of chronic human african trypanosomiasis.</title>
        <authorList>
            <person name="Jackson A.P."/>
            <person name="Sanders M."/>
            <person name="Berry A."/>
            <person name="McQuillan J."/>
            <person name="Aslett M.A."/>
            <person name="Quail M.A."/>
            <person name="Chukualim B."/>
            <person name="Capewell P."/>
            <person name="MacLeod A."/>
            <person name="Melville S.E."/>
            <person name="Gibson W."/>
            <person name="Barry J.D."/>
            <person name="Berriman M."/>
            <person name="Hertz-Fowler C."/>
        </authorList>
    </citation>
    <scope>NUCLEOTIDE SEQUENCE [LARGE SCALE GENOMIC DNA]</scope>
    <source>
        <strain evidence="3">MHOM/CI/86/DAL972</strain>
    </source>
</reference>
<dbReference type="KEGG" id="tbg:TbgDal_VI4200"/>